<keyword evidence="2" id="KW-1185">Reference proteome</keyword>
<dbReference type="Gene3D" id="1.10.3210.10">
    <property type="entry name" value="Hypothetical protein af1432"/>
    <property type="match status" value="1"/>
</dbReference>
<reference evidence="2" key="1">
    <citation type="journal article" date="2019" name="Int. J. Syst. Evol. Microbiol.">
        <title>The Global Catalogue of Microorganisms (GCM) 10K type strain sequencing project: providing services to taxonomists for standard genome sequencing and annotation.</title>
        <authorList>
            <consortium name="The Broad Institute Genomics Platform"/>
            <consortium name="The Broad Institute Genome Sequencing Center for Infectious Disease"/>
            <person name="Wu L."/>
            <person name="Ma J."/>
        </authorList>
    </citation>
    <scope>NUCLEOTIDE SEQUENCE [LARGE SCALE GENOMIC DNA]</scope>
    <source>
        <strain evidence="2">CCUG 55609</strain>
    </source>
</reference>
<evidence type="ECO:0000313" key="2">
    <source>
        <dbReference type="Proteomes" id="UP001597173"/>
    </source>
</evidence>
<dbReference type="Proteomes" id="UP001597173">
    <property type="component" value="Unassembled WGS sequence"/>
</dbReference>
<evidence type="ECO:0000313" key="1">
    <source>
        <dbReference type="EMBL" id="MFD1328718.1"/>
    </source>
</evidence>
<organism evidence="1 2">
    <name type="scientific">Mycoplana ramosa</name>
    <name type="common">Mycoplana bullata</name>
    <dbReference type="NCBI Taxonomy" id="40837"/>
    <lineage>
        <taxon>Bacteria</taxon>
        <taxon>Pseudomonadati</taxon>
        <taxon>Pseudomonadota</taxon>
        <taxon>Alphaproteobacteria</taxon>
        <taxon>Hyphomicrobiales</taxon>
        <taxon>Rhizobiaceae</taxon>
        <taxon>Mycoplana</taxon>
    </lineage>
</organism>
<protein>
    <submittedName>
        <fullName evidence="1">HD domain-containing protein</fullName>
    </submittedName>
</protein>
<dbReference type="RefSeq" id="WP_374838976.1">
    <property type="nucleotide sequence ID" value="NZ_JBHEEW010000008.1"/>
</dbReference>
<dbReference type="EMBL" id="JBHTNF010000006">
    <property type="protein sequence ID" value="MFD1328718.1"/>
    <property type="molecule type" value="Genomic_DNA"/>
</dbReference>
<sequence>MYDKTMLNRAIAIAQEAHQGQLDKAGDPYVEHCKRVADNVVSTDEKTVAYLHDVVEKTCSWTIERLAAEGFPAPILDAVQALTRSPNESDEHFVRRAMSDSLARNVKIEDIKDNLLQVLHVDGDVERLTRELALAKAETKAA</sequence>
<gene>
    <name evidence="1" type="ORF">ACFQ33_12525</name>
</gene>
<name>A0ABW3YXT1_MYCRA</name>
<dbReference type="Pfam" id="PF13328">
    <property type="entry name" value="HD_4"/>
    <property type="match status" value="1"/>
</dbReference>
<dbReference type="SUPFAM" id="SSF109604">
    <property type="entry name" value="HD-domain/PDEase-like"/>
    <property type="match status" value="1"/>
</dbReference>
<comment type="caution">
    <text evidence="1">The sequence shown here is derived from an EMBL/GenBank/DDBJ whole genome shotgun (WGS) entry which is preliminary data.</text>
</comment>
<accession>A0ABW3YXT1</accession>
<proteinExistence type="predicted"/>